<dbReference type="HOGENOM" id="CLU_1620271_0_0_1"/>
<dbReference type="Proteomes" id="UP000054248">
    <property type="component" value="Unassembled WGS sequence"/>
</dbReference>
<protein>
    <submittedName>
        <fullName evidence="2">Uncharacterized protein</fullName>
    </submittedName>
</protein>
<name>A0A0C3LRH3_9AGAM</name>
<organism evidence="2 3">
    <name type="scientific">Tulasnella calospora MUT 4182</name>
    <dbReference type="NCBI Taxonomy" id="1051891"/>
    <lineage>
        <taxon>Eukaryota</taxon>
        <taxon>Fungi</taxon>
        <taxon>Dikarya</taxon>
        <taxon>Basidiomycota</taxon>
        <taxon>Agaricomycotina</taxon>
        <taxon>Agaricomycetes</taxon>
        <taxon>Cantharellales</taxon>
        <taxon>Tulasnellaceae</taxon>
        <taxon>Tulasnella</taxon>
    </lineage>
</organism>
<feature type="compositionally biased region" description="Low complexity" evidence="1">
    <location>
        <begin position="130"/>
        <end position="149"/>
    </location>
</feature>
<accession>A0A0C3LRH3</accession>
<dbReference type="AlphaFoldDB" id="A0A0C3LRH3"/>
<reference evidence="2 3" key="1">
    <citation type="submission" date="2014-04" db="EMBL/GenBank/DDBJ databases">
        <authorList>
            <consortium name="DOE Joint Genome Institute"/>
            <person name="Kuo A."/>
            <person name="Girlanda M."/>
            <person name="Perotto S."/>
            <person name="Kohler A."/>
            <person name="Nagy L.G."/>
            <person name="Floudas D."/>
            <person name="Copeland A."/>
            <person name="Barry K.W."/>
            <person name="Cichocki N."/>
            <person name="Veneault-Fourrey C."/>
            <person name="LaButti K."/>
            <person name="Lindquist E.A."/>
            <person name="Lipzen A."/>
            <person name="Lundell T."/>
            <person name="Morin E."/>
            <person name="Murat C."/>
            <person name="Sun H."/>
            <person name="Tunlid A."/>
            <person name="Henrissat B."/>
            <person name="Grigoriev I.V."/>
            <person name="Hibbett D.S."/>
            <person name="Martin F."/>
            <person name="Nordberg H.P."/>
            <person name="Cantor M.N."/>
            <person name="Hua S.X."/>
        </authorList>
    </citation>
    <scope>NUCLEOTIDE SEQUENCE [LARGE SCALE GENOMIC DNA]</scope>
    <source>
        <strain evidence="2 3">MUT 4182</strain>
    </source>
</reference>
<feature type="compositionally biased region" description="Basic residues" evidence="1">
    <location>
        <begin position="154"/>
        <end position="164"/>
    </location>
</feature>
<reference evidence="3" key="2">
    <citation type="submission" date="2015-01" db="EMBL/GenBank/DDBJ databases">
        <title>Evolutionary Origins and Diversification of the Mycorrhizal Mutualists.</title>
        <authorList>
            <consortium name="DOE Joint Genome Institute"/>
            <consortium name="Mycorrhizal Genomics Consortium"/>
            <person name="Kohler A."/>
            <person name="Kuo A."/>
            <person name="Nagy L.G."/>
            <person name="Floudas D."/>
            <person name="Copeland A."/>
            <person name="Barry K.W."/>
            <person name="Cichocki N."/>
            <person name="Veneault-Fourrey C."/>
            <person name="LaButti K."/>
            <person name="Lindquist E.A."/>
            <person name="Lipzen A."/>
            <person name="Lundell T."/>
            <person name="Morin E."/>
            <person name="Murat C."/>
            <person name="Riley R."/>
            <person name="Ohm R."/>
            <person name="Sun H."/>
            <person name="Tunlid A."/>
            <person name="Henrissat B."/>
            <person name="Grigoriev I.V."/>
            <person name="Hibbett D.S."/>
            <person name="Martin F."/>
        </authorList>
    </citation>
    <scope>NUCLEOTIDE SEQUENCE [LARGE SCALE GENOMIC DNA]</scope>
    <source>
        <strain evidence="3">MUT 4182</strain>
    </source>
</reference>
<feature type="region of interest" description="Disordered" evidence="1">
    <location>
        <begin position="1"/>
        <end position="73"/>
    </location>
</feature>
<feature type="compositionally biased region" description="Basic and acidic residues" evidence="1">
    <location>
        <begin position="105"/>
        <end position="128"/>
    </location>
</feature>
<proteinExistence type="predicted"/>
<evidence type="ECO:0000313" key="2">
    <source>
        <dbReference type="EMBL" id="KIO24002.1"/>
    </source>
</evidence>
<keyword evidence="3" id="KW-1185">Reference proteome</keyword>
<feature type="region of interest" description="Disordered" evidence="1">
    <location>
        <begin position="105"/>
        <end position="164"/>
    </location>
</feature>
<evidence type="ECO:0000313" key="3">
    <source>
        <dbReference type="Proteomes" id="UP000054248"/>
    </source>
</evidence>
<sequence length="164" mass="18148">MAQDTGDDNWSAGQQHLRDQVQLAEVGLQEEVCSTTNQSQSRRSSAKIPTARKARTLEPDNIHPSHHDPLKNMNSQFNSQRFIFPTARSDHSNVMTENKWFREPCRQHASGTREHPSLKASAADEPKKNGATTTYDATSAAADGTSASAVSRFKGSRMMKRGVH</sequence>
<evidence type="ECO:0000256" key="1">
    <source>
        <dbReference type="SAM" id="MobiDB-lite"/>
    </source>
</evidence>
<gene>
    <name evidence="2" type="ORF">M407DRAFT_26615</name>
</gene>
<feature type="compositionally biased region" description="Basic and acidic residues" evidence="1">
    <location>
        <begin position="55"/>
        <end position="70"/>
    </location>
</feature>
<feature type="compositionally biased region" description="Low complexity" evidence="1">
    <location>
        <begin position="34"/>
        <end position="43"/>
    </location>
</feature>
<dbReference type="EMBL" id="KN823071">
    <property type="protein sequence ID" value="KIO24002.1"/>
    <property type="molecule type" value="Genomic_DNA"/>
</dbReference>